<reference evidence="2" key="1">
    <citation type="journal article" date="2019" name="Microbiol. Resour. Announc.">
        <title>Complete Genome Sequence of Halomonas olivaria, a Moderately Halophilic Bacterium Isolated from Olive Processing Effluents, Obtained by Nanopore Sequencing.</title>
        <authorList>
            <person name="Nagata S."/>
            <person name="Ii K.M."/>
            <person name="Tsukimi T."/>
            <person name="Miura M.C."/>
            <person name="Galipon J."/>
            <person name="Arakawa K."/>
        </authorList>
    </citation>
    <scope>NUCLEOTIDE SEQUENCE [LARGE SCALE GENOMIC DNA]</scope>
    <source>
        <strain evidence="2">TYRC17</strain>
    </source>
</reference>
<evidence type="ECO:0000313" key="1">
    <source>
        <dbReference type="EMBL" id="BBI49304.1"/>
    </source>
</evidence>
<dbReference type="EMBL" id="AP019416">
    <property type="protein sequence ID" value="BBI49304.1"/>
    <property type="molecule type" value="Genomic_DNA"/>
</dbReference>
<keyword evidence="2" id="KW-1185">Reference proteome</keyword>
<evidence type="ECO:0000313" key="2">
    <source>
        <dbReference type="Proteomes" id="UP000289555"/>
    </source>
</evidence>
<sequence length="81" mass="9680">MFTSMWYMKSRQQAVPVPNVDFDLHHHKVAYRWKAIVEQLLKGKRLVCLDIPDHYELMQPELITLLKERVPEYVRLSAVET</sequence>
<proteinExistence type="predicted"/>
<organism evidence="1 2">
    <name type="scientific">Vreelandella olivaria</name>
    <dbReference type="NCBI Taxonomy" id="390919"/>
    <lineage>
        <taxon>Bacteria</taxon>
        <taxon>Pseudomonadati</taxon>
        <taxon>Pseudomonadota</taxon>
        <taxon>Gammaproteobacteria</taxon>
        <taxon>Oceanospirillales</taxon>
        <taxon>Halomonadaceae</taxon>
        <taxon>Vreelandella</taxon>
    </lineage>
</organism>
<dbReference type="Proteomes" id="UP000289555">
    <property type="component" value="Chromosome"/>
</dbReference>
<dbReference type="PROSITE" id="PS50077">
    <property type="entry name" value="HEAT_REPEAT"/>
    <property type="match status" value="1"/>
</dbReference>
<name>A0ABN5WQQ7_9GAMM</name>
<gene>
    <name evidence="1" type="ORF">HORIV_17250</name>
</gene>
<dbReference type="InterPro" id="IPR021133">
    <property type="entry name" value="HEAT_type_2"/>
</dbReference>
<protein>
    <submittedName>
        <fullName evidence="1">Uncharacterized protein</fullName>
    </submittedName>
</protein>
<accession>A0ABN5WQQ7</accession>